<dbReference type="AlphaFoldDB" id="S6BKM8"/>
<dbReference type="EMBL" id="AK440673">
    <property type="protein sequence ID" value="BAN64467.1"/>
    <property type="molecule type" value="mRNA"/>
</dbReference>
<evidence type="ECO:0000313" key="2">
    <source>
        <dbReference type="EMBL" id="BAN64467.1"/>
    </source>
</evidence>
<sequence length="124" mass="13281">MAPRTRTSVASSVSRHSDPSVSSVSVDPVAAYQELAKVKRGLPRRLVSEIERRKATSIEDAARVANALRAKRTKSHKVVKANGPGKTKGSKPKKPGEFLKPTDEATLEVIAGVKRALDSGVIKL</sequence>
<proteinExistence type="evidence at transcript level"/>
<feature type="region of interest" description="Disordered" evidence="1">
    <location>
        <begin position="1"/>
        <end position="25"/>
    </location>
</feature>
<dbReference type="VEuPathDB" id="PiroplasmaDB:BBOV_II006425"/>
<feature type="region of interest" description="Disordered" evidence="1">
    <location>
        <begin position="71"/>
        <end position="99"/>
    </location>
</feature>
<reference evidence="2" key="1">
    <citation type="journal article" date="2014" name="BMC Genomics">
        <title>The Babesia bovis gene and promoter model: an update from full-length EST analysis.</title>
        <authorList>
            <person name="Yamagishi J."/>
            <person name="Wakaguri H."/>
            <person name="Yokoyama N."/>
            <person name="Yamashita R."/>
            <person name="Suzuki Y."/>
            <person name="Xuan X."/>
            <person name="Igarashi I."/>
        </authorList>
    </citation>
    <scope>NUCLEOTIDE SEQUENCE</scope>
    <source>
        <strain evidence="2">Texas</strain>
    </source>
</reference>
<accession>S6BKM8</accession>
<organism evidence="2">
    <name type="scientific">Babesia bovis</name>
    <dbReference type="NCBI Taxonomy" id="5865"/>
    <lineage>
        <taxon>Eukaryota</taxon>
        <taxon>Sar</taxon>
        <taxon>Alveolata</taxon>
        <taxon>Apicomplexa</taxon>
        <taxon>Aconoidasida</taxon>
        <taxon>Piroplasmida</taxon>
        <taxon>Babesiidae</taxon>
        <taxon>Babesia</taxon>
    </lineage>
</organism>
<evidence type="ECO:0000256" key="1">
    <source>
        <dbReference type="SAM" id="MobiDB-lite"/>
    </source>
</evidence>
<name>S6BKM8_BABBO</name>
<protein>
    <submittedName>
        <fullName evidence="2">Uncharacterized protein</fullName>
    </submittedName>
</protein>